<organism evidence="4 5">
    <name type="scientific">Candidatus Cryptobacteroides avicola</name>
    <dbReference type="NCBI Taxonomy" id="2840757"/>
    <lineage>
        <taxon>Bacteria</taxon>
        <taxon>Pseudomonadati</taxon>
        <taxon>Bacteroidota</taxon>
        <taxon>Bacteroidia</taxon>
        <taxon>Bacteroidales</taxon>
        <taxon>Candidatus Cryptobacteroides</taxon>
    </lineage>
</organism>
<name>A0A940DRE1_9BACT</name>
<reference evidence="4" key="1">
    <citation type="submission" date="2020-10" db="EMBL/GenBank/DDBJ databases">
        <authorList>
            <person name="Gilroy R."/>
        </authorList>
    </citation>
    <scope>NUCLEOTIDE SEQUENCE</scope>
    <source>
        <strain evidence="4">G3-8215</strain>
    </source>
</reference>
<protein>
    <submittedName>
        <fullName evidence="4">Lipocalin family protein</fullName>
    </submittedName>
</protein>
<reference evidence="4" key="2">
    <citation type="journal article" date="2021" name="PeerJ">
        <title>Extensive microbial diversity within the chicken gut microbiome revealed by metagenomics and culture.</title>
        <authorList>
            <person name="Gilroy R."/>
            <person name="Ravi A."/>
            <person name="Getino M."/>
            <person name="Pursley I."/>
            <person name="Horton D.L."/>
            <person name="Alikhan N.F."/>
            <person name="Baker D."/>
            <person name="Gharbi K."/>
            <person name="Hall N."/>
            <person name="Watson M."/>
            <person name="Adriaenssens E.M."/>
            <person name="Foster-Nyarko E."/>
            <person name="Jarju S."/>
            <person name="Secka A."/>
            <person name="Antonio M."/>
            <person name="Oren A."/>
            <person name="Chaudhuri R.R."/>
            <person name="La Ragione R."/>
            <person name="Hildebrand F."/>
            <person name="Pallen M.J."/>
        </authorList>
    </citation>
    <scope>NUCLEOTIDE SEQUENCE</scope>
    <source>
        <strain evidence="4">G3-8215</strain>
    </source>
</reference>
<feature type="signal peptide" evidence="2">
    <location>
        <begin position="1"/>
        <end position="22"/>
    </location>
</feature>
<gene>
    <name evidence="4" type="ORF">IAB75_04705</name>
</gene>
<comment type="caution">
    <text evidence="4">The sequence shown here is derived from an EMBL/GenBank/DDBJ whole genome shotgun (WGS) entry which is preliminary data.</text>
</comment>
<sequence>MKKILKSVFAALLASVALSSCTEDGPETVSYLPVTANNISGTWQLSEWLGKPVPAGSYVYMDIVRRDTEFTLYYNLETFSPYVRTGIYSVDEETGVISGRYDHYAGDWTHSYTVSELTRDRMVWTAVDDPQDVSVYVRVDSVPEDIKGTDTPDEGGDAGAGDTAE</sequence>
<keyword evidence="2" id="KW-0732">Signal</keyword>
<dbReference type="EMBL" id="JADILV010000034">
    <property type="protein sequence ID" value="MBO8483395.1"/>
    <property type="molecule type" value="Genomic_DNA"/>
</dbReference>
<dbReference type="Pfam" id="PF13648">
    <property type="entry name" value="Lipocalin_4"/>
    <property type="match status" value="1"/>
</dbReference>
<dbReference type="PROSITE" id="PS51257">
    <property type="entry name" value="PROKAR_LIPOPROTEIN"/>
    <property type="match status" value="1"/>
</dbReference>
<dbReference type="InterPro" id="IPR024311">
    <property type="entry name" value="Lipocalin-like"/>
</dbReference>
<accession>A0A940DRE1</accession>
<dbReference type="AlphaFoldDB" id="A0A940DRE1"/>
<evidence type="ECO:0000256" key="2">
    <source>
        <dbReference type="SAM" id="SignalP"/>
    </source>
</evidence>
<evidence type="ECO:0000256" key="1">
    <source>
        <dbReference type="SAM" id="MobiDB-lite"/>
    </source>
</evidence>
<evidence type="ECO:0000313" key="4">
    <source>
        <dbReference type="EMBL" id="MBO8483395.1"/>
    </source>
</evidence>
<feature type="chain" id="PRO_5037696370" evidence="2">
    <location>
        <begin position="23"/>
        <end position="165"/>
    </location>
</feature>
<proteinExistence type="predicted"/>
<feature type="region of interest" description="Disordered" evidence="1">
    <location>
        <begin position="143"/>
        <end position="165"/>
    </location>
</feature>
<evidence type="ECO:0000313" key="5">
    <source>
        <dbReference type="Proteomes" id="UP000725002"/>
    </source>
</evidence>
<feature type="domain" description="Lipocalin-like" evidence="3">
    <location>
        <begin position="39"/>
        <end position="124"/>
    </location>
</feature>
<evidence type="ECO:0000259" key="3">
    <source>
        <dbReference type="Pfam" id="PF13648"/>
    </source>
</evidence>
<dbReference type="Proteomes" id="UP000725002">
    <property type="component" value="Unassembled WGS sequence"/>
</dbReference>